<reference evidence="1 2" key="1">
    <citation type="submission" date="2019-02" db="EMBL/GenBank/DDBJ databases">
        <title>Deep-cultivation of Planctomycetes and their phenomic and genomic characterization uncovers novel biology.</title>
        <authorList>
            <person name="Wiegand S."/>
            <person name="Jogler M."/>
            <person name="Boedeker C."/>
            <person name="Pinto D."/>
            <person name="Vollmers J."/>
            <person name="Rivas-Marin E."/>
            <person name="Kohn T."/>
            <person name="Peeters S.H."/>
            <person name="Heuer A."/>
            <person name="Rast P."/>
            <person name="Oberbeckmann S."/>
            <person name="Bunk B."/>
            <person name="Jeske O."/>
            <person name="Meyerdierks A."/>
            <person name="Storesund J.E."/>
            <person name="Kallscheuer N."/>
            <person name="Luecker S."/>
            <person name="Lage O.M."/>
            <person name="Pohl T."/>
            <person name="Merkel B.J."/>
            <person name="Hornburger P."/>
            <person name="Mueller R.-W."/>
            <person name="Bruemmer F."/>
            <person name="Labrenz M."/>
            <person name="Spormann A.M."/>
            <person name="Op den Camp H."/>
            <person name="Overmann J."/>
            <person name="Amann R."/>
            <person name="Jetten M.S.M."/>
            <person name="Mascher T."/>
            <person name="Medema M.H."/>
            <person name="Devos D.P."/>
            <person name="Kaster A.-K."/>
            <person name="Ovreas L."/>
            <person name="Rohde M."/>
            <person name="Galperin M.Y."/>
            <person name="Jogler C."/>
        </authorList>
    </citation>
    <scope>NUCLEOTIDE SEQUENCE [LARGE SCALE GENOMIC DNA]</scope>
    <source>
        <strain evidence="1 2">TBK1r</strain>
    </source>
</reference>
<evidence type="ECO:0000313" key="1">
    <source>
        <dbReference type="EMBL" id="QDV84040.1"/>
    </source>
</evidence>
<sequence length="33" mass="3810">MMQPPSRGPEWKTLMGKPRLRVRTVHVGMFTLA</sequence>
<dbReference type="EMBL" id="CP036432">
    <property type="protein sequence ID" value="QDV84040.1"/>
    <property type="molecule type" value="Genomic_DNA"/>
</dbReference>
<protein>
    <submittedName>
        <fullName evidence="1">Uncharacterized protein</fullName>
    </submittedName>
</protein>
<evidence type="ECO:0000313" key="2">
    <source>
        <dbReference type="Proteomes" id="UP000318081"/>
    </source>
</evidence>
<keyword evidence="2" id="KW-1185">Reference proteome</keyword>
<accession>A0ABX5XST8</accession>
<dbReference type="Proteomes" id="UP000318081">
    <property type="component" value="Chromosome"/>
</dbReference>
<name>A0ABX5XST8_9BACT</name>
<organism evidence="1 2">
    <name type="scientific">Stieleria magnilauensis</name>
    <dbReference type="NCBI Taxonomy" id="2527963"/>
    <lineage>
        <taxon>Bacteria</taxon>
        <taxon>Pseudomonadati</taxon>
        <taxon>Planctomycetota</taxon>
        <taxon>Planctomycetia</taxon>
        <taxon>Pirellulales</taxon>
        <taxon>Pirellulaceae</taxon>
        <taxon>Stieleria</taxon>
    </lineage>
</organism>
<proteinExistence type="predicted"/>
<gene>
    <name evidence="1" type="ORF">TBK1r_29830</name>
</gene>